<protein>
    <recommendedName>
        <fullName evidence="2">Reverse transcriptase domain-containing protein</fullName>
    </recommendedName>
</protein>
<reference evidence="4" key="1">
    <citation type="submission" date="2018-09" db="EMBL/GenBank/DDBJ databases">
        <title>Nocardia yunnanensis sp. nov., an actinomycete isolated from a soil sample.</title>
        <authorList>
            <person name="Zhang J."/>
        </authorList>
    </citation>
    <scope>NUCLEOTIDE SEQUENCE [LARGE SCALE GENOMIC DNA]</scope>
    <source>
        <strain evidence="4">21-3</strain>
    </source>
</reference>
<evidence type="ECO:0000313" key="3">
    <source>
        <dbReference type="EMBL" id="QFI61951.1"/>
    </source>
</evidence>
<dbReference type="PROSITE" id="PS50878">
    <property type="entry name" value="RT_POL"/>
    <property type="match status" value="1"/>
</dbReference>
<dbReference type="InterPro" id="IPR051083">
    <property type="entry name" value="GrpII_Intron_Splice-Mob/Def"/>
</dbReference>
<gene>
    <name evidence="3" type="ORF">D0Y83_00620</name>
</gene>
<dbReference type="EMBL" id="CP032228">
    <property type="protein sequence ID" value="QFI61951.1"/>
    <property type="molecule type" value="Genomic_DNA"/>
</dbReference>
<dbReference type="SUPFAM" id="SSF56672">
    <property type="entry name" value="DNA/RNA polymerases"/>
    <property type="match status" value="1"/>
</dbReference>
<dbReference type="PANTHER" id="PTHR34047">
    <property type="entry name" value="NUCLEAR INTRON MATURASE 1, MITOCHONDRIAL-RELATED"/>
    <property type="match status" value="1"/>
</dbReference>
<organism evidence="3 4">
    <name type="scientific">Qipengyuania flava</name>
    <dbReference type="NCBI Taxonomy" id="192812"/>
    <lineage>
        <taxon>Bacteria</taxon>
        <taxon>Pseudomonadati</taxon>
        <taxon>Pseudomonadota</taxon>
        <taxon>Alphaproteobacteria</taxon>
        <taxon>Sphingomonadales</taxon>
        <taxon>Erythrobacteraceae</taxon>
        <taxon>Qipengyuania</taxon>
    </lineage>
</organism>
<dbReference type="CDD" id="cd01646">
    <property type="entry name" value="RT_Bac_retron_I"/>
    <property type="match status" value="1"/>
</dbReference>
<name>A0A5P6N7H0_9SPHN</name>
<comment type="similarity">
    <text evidence="1">Belongs to the bacterial reverse transcriptase family.</text>
</comment>
<evidence type="ECO:0000313" key="4">
    <source>
        <dbReference type="Proteomes" id="UP000325385"/>
    </source>
</evidence>
<evidence type="ECO:0000256" key="1">
    <source>
        <dbReference type="ARBA" id="ARBA00034120"/>
    </source>
</evidence>
<dbReference type="Pfam" id="PF00078">
    <property type="entry name" value="RVT_1"/>
    <property type="match status" value="1"/>
</dbReference>
<proteinExistence type="inferred from homology"/>
<evidence type="ECO:0000259" key="2">
    <source>
        <dbReference type="PROSITE" id="PS50878"/>
    </source>
</evidence>
<feature type="domain" description="Reverse transcriptase" evidence="2">
    <location>
        <begin position="1"/>
        <end position="303"/>
    </location>
</feature>
<dbReference type="InterPro" id="IPR000477">
    <property type="entry name" value="RT_dom"/>
</dbReference>
<dbReference type="RefSeq" id="WP_151884718.1">
    <property type="nucleotide sequence ID" value="NZ_CP032228.1"/>
</dbReference>
<dbReference type="PANTHER" id="PTHR34047:SF8">
    <property type="entry name" value="PROTEIN YKFC"/>
    <property type="match status" value="1"/>
</dbReference>
<dbReference type="GeneID" id="69695784"/>
<dbReference type="AlphaFoldDB" id="A0A5P6N7H0"/>
<accession>A0A5P6N7H0</accession>
<sequence length="555" mass="61859">MAVKLGEPFKVGSPNFEKLDFDLALKRIKNDLKTDFIYAPHLGLIFSKAGDDLIGALKADLSTNGYAPGLPLTMEVPKSFRIPVGTTKRLGPAYTRPGSILGPKDRLMYQAFADIAAPIIDGGLDGARSFSHQISTDKAEAMFQPTRKCWNDLQSKLTEHSNSDDVQYVMRLDIANYFGSINQHLLINVLSDAGLEKWASERLEVTLTALTGARSSRAIIQGVFPSDLFGNFYMAPVDRFLDDLGVRSARYVDDLYIFVESVDAADKLMRELIPFLRSYDLSLNESKSSILPKNLLATMEPDLEALFQAAVDEISDQFDDEDFDADYGFQSEWEDEEEEGEAEEPHDDIELSATIQLFNSMDQYPGQEENVERFCLPLFAKADSPHAISHVIDAFRKRPAMAQIYSSYLANFLDNSIVREFMNSLTQDEMLHDWQKMWVLAAMMLGDKPEDGQIKIALDLLKDGNRHEALRAVAGYFVGRFGDNTRRNNLRGTYMQQTPYVQAAIYASSRFWPGVEAGNARATWGANGLLNQLLTKAMAKPAGSNPPEPASPPAP</sequence>
<dbReference type="Proteomes" id="UP000325385">
    <property type="component" value="Chromosome"/>
</dbReference>
<dbReference type="InterPro" id="IPR043502">
    <property type="entry name" value="DNA/RNA_pol_sf"/>
</dbReference>